<comment type="similarity">
    <text evidence="1 10">Belongs to the class-II aminoacyl-tRNA synthetase family.</text>
</comment>
<evidence type="ECO:0000256" key="3">
    <source>
        <dbReference type="ARBA" id="ARBA00022490"/>
    </source>
</evidence>
<keyword evidence="14" id="KW-1185">Reference proteome</keyword>
<dbReference type="GO" id="GO:0005524">
    <property type="term" value="F:ATP binding"/>
    <property type="evidence" value="ECO:0007669"/>
    <property type="project" value="UniProtKB-UniRule"/>
</dbReference>
<dbReference type="AlphaFoldDB" id="A0A5B2VND8"/>
<dbReference type="CDD" id="cd00773">
    <property type="entry name" value="HisRS-like_core"/>
    <property type="match status" value="1"/>
</dbReference>
<dbReference type="InterPro" id="IPR045864">
    <property type="entry name" value="aa-tRNA-synth_II/BPL/LPL"/>
</dbReference>
<dbReference type="FunFam" id="3.30.930.10:FF:000093">
    <property type="entry name" value="Histidine--tRNA ligase"/>
    <property type="match status" value="1"/>
</dbReference>
<dbReference type="EMBL" id="VUOC01000004">
    <property type="protein sequence ID" value="KAA2240611.1"/>
    <property type="molecule type" value="Genomic_DNA"/>
</dbReference>
<evidence type="ECO:0000256" key="10">
    <source>
        <dbReference type="HAMAP-Rule" id="MF_00127"/>
    </source>
</evidence>
<keyword evidence="6 10" id="KW-0067">ATP-binding</keyword>
<feature type="binding site" evidence="11">
    <location>
        <position position="128"/>
    </location>
    <ligand>
        <name>L-histidine</name>
        <dbReference type="ChEBI" id="CHEBI:57595"/>
    </ligand>
</feature>
<proteinExistence type="inferred from homology"/>
<evidence type="ECO:0000256" key="7">
    <source>
        <dbReference type="ARBA" id="ARBA00022917"/>
    </source>
</evidence>
<reference evidence="13 14" key="1">
    <citation type="submission" date="2019-09" db="EMBL/GenBank/DDBJ databases">
        <title>Chitinophaga ginsengihumi sp. nov., isolated from soil of ginseng rhizosphere.</title>
        <authorList>
            <person name="Lee J."/>
        </authorList>
    </citation>
    <scope>NUCLEOTIDE SEQUENCE [LARGE SCALE GENOMIC DNA]</scope>
    <source>
        <strain evidence="13 14">BN140078</strain>
    </source>
</reference>
<feature type="binding site" evidence="11">
    <location>
        <position position="146"/>
    </location>
    <ligand>
        <name>L-histidine</name>
        <dbReference type="ChEBI" id="CHEBI:57595"/>
    </ligand>
</feature>
<feature type="binding site" evidence="11">
    <location>
        <begin position="294"/>
        <end position="295"/>
    </location>
    <ligand>
        <name>L-histidine</name>
        <dbReference type="ChEBI" id="CHEBI:57595"/>
    </ligand>
</feature>
<dbReference type="PANTHER" id="PTHR11476:SF7">
    <property type="entry name" value="HISTIDINE--TRNA LIGASE"/>
    <property type="match status" value="1"/>
</dbReference>
<evidence type="ECO:0000256" key="8">
    <source>
        <dbReference type="ARBA" id="ARBA00023146"/>
    </source>
</evidence>
<keyword evidence="8 10" id="KW-0030">Aminoacyl-tRNA synthetase</keyword>
<keyword evidence="7 10" id="KW-0648">Protein biosynthesis</keyword>
<accession>A0A5B2VND8</accession>
<evidence type="ECO:0000256" key="9">
    <source>
        <dbReference type="ARBA" id="ARBA00047639"/>
    </source>
</evidence>
<dbReference type="Proteomes" id="UP000324611">
    <property type="component" value="Unassembled WGS sequence"/>
</dbReference>
<dbReference type="Pfam" id="PF03129">
    <property type="entry name" value="HGTP_anticodon"/>
    <property type="match status" value="1"/>
</dbReference>
<dbReference type="Pfam" id="PF13393">
    <property type="entry name" value="tRNA-synt_His"/>
    <property type="match status" value="1"/>
</dbReference>
<comment type="catalytic activity">
    <reaction evidence="9 10">
        <text>tRNA(His) + L-histidine + ATP = L-histidyl-tRNA(His) + AMP + diphosphate + H(+)</text>
        <dbReference type="Rhea" id="RHEA:17313"/>
        <dbReference type="Rhea" id="RHEA-COMP:9665"/>
        <dbReference type="Rhea" id="RHEA-COMP:9689"/>
        <dbReference type="ChEBI" id="CHEBI:15378"/>
        <dbReference type="ChEBI" id="CHEBI:30616"/>
        <dbReference type="ChEBI" id="CHEBI:33019"/>
        <dbReference type="ChEBI" id="CHEBI:57595"/>
        <dbReference type="ChEBI" id="CHEBI:78442"/>
        <dbReference type="ChEBI" id="CHEBI:78527"/>
        <dbReference type="ChEBI" id="CHEBI:456215"/>
        <dbReference type="EC" id="6.1.1.21"/>
    </reaction>
</comment>
<feature type="domain" description="Aminoacyl-transfer RNA synthetases class-II family profile" evidence="12">
    <location>
        <begin position="1"/>
        <end position="374"/>
    </location>
</feature>
<dbReference type="PROSITE" id="PS50862">
    <property type="entry name" value="AA_TRNA_LIGASE_II"/>
    <property type="match status" value="1"/>
</dbReference>
<dbReference type="GO" id="GO:0005737">
    <property type="term" value="C:cytoplasm"/>
    <property type="evidence" value="ECO:0007669"/>
    <property type="project" value="UniProtKB-SubCell"/>
</dbReference>
<keyword evidence="4 10" id="KW-0436">Ligase</keyword>
<feature type="binding site" evidence="11">
    <location>
        <begin position="98"/>
        <end position="100"/>
    </location>
    <ligand>
        <name>L-histidine</name>
        <dbReference type="ChEBI" id="CHEBI:57595"/>
    </ligand>
</feature>
<dbReference type="Gene3D" id="3.30.930.10">
    <property type="entry name" value="Bira Bifunctional Protein, Domain 2"/>
    <property type="match status" value="1"/>
</dbReference>
<comment type="subunit">
    <text evidence="2 10">Homodimer.</text>
</comment>
<comment type="subcellular location">
    <subcellularLocation>
        <location evidence="10">Cytoplasm</location>
    </subcellularLocation>
</comment>
<dbReference type="InterPro" id="IPR004154">
    <property type="entry name" value="Anticodon-bd"/>
</dbReference>
<keyword evidence="5 10" id="KW-0547">Nucleotide-binding</keyword>
<evidence type="ECO:0000259" key="12">
    <source>
        <dbReference type="PROSITE" id="PS50862"/>
    </source>
</evidence>
<dbReference type="SUPFAM" id="SSF55681">
    <property type="entry name" value="Class II aaRS and biotin synthetases"/>
    <property type="match status" value="1"/>
</dbReference>
<gene>
    <name evidence="10" type="primary">hisS</name>
    <name evidence="13" type="ORF">F0L74_31160</name>
</gene>
<feature type="binding site" evidence="11">
    <location>
        <position position="142"/>
    </location>
    <ligand>
        <name>L-histidine</name>
        <dbReference type="ChEBI" id="CHEBI:57595"/>
    </ligand>
</feature>
<evidence type="ECO:0000256" key="2">
    <source>
        <dbReference type="ARBA" id="ARBA00011738"/>
    </source>
</evidence>
<dbReference type="EC" id="6.1.1.21" evidence="10"/>
<evidence type="ECO:0000256" key="6">
    <source>
        <dbReference type="ARBA" id="ARBA00022840"/>
    </source>
</evidence>
<keyword evidence="3 10" id="KW-0963">Cytoplasm</keyword>
<organism evidence="13 14">
    <name type="scientific">Chitinophaga agrisoli</name>
    <dbReference type="NCBI Taxonomy" id="2607653"/>
    <lineage>
        <taxon>Bacteria</taxon>
        <taxon>Pseudomonadati</taxon>
        <taxon>Bacteroidota</taxon>
        <taxon>Chitinophagia</taxon>
        <taxon>Chitinophagales</taxon>
        <taxon>Chitinophagaceae</taxon>
        <taxon>Chitinophaga</taxon>
    </lineage>
</organism>
<reference evidence="13 14" key="2">
    <citation type="submission" date="2019-09" db="EMBL/GenBank/DDBJ databases">
        <authorList>
            <person name="Jin C."/>
        </authorList>
    </citation>
    <scope>NUCLEOTIDE SEQUENCE [LARGE SCALE GENOMIC DNA]</scope>
    <source>
        <strain evidence="13 14">BN140078</strain>
    </source>
</reference>
<comment type="caution">
    <text evidence="13">The sequence shown here is derived from an EMBL/GenBank/DDBJ whole genome shotgun (WGS) entry which is preliminary data.</text>
</comment>
<evidence type="ECO:0000313" key="14">
    <source>
        <dbReference type="Proteomes" id="UP000324611"/>
    </source>
</evidence>
<dbReference type="GO" id="GO:0004821">
    <property type="term" value="F:histidine-tRNA ligase activity"/>
    <property type="evidence" value="ECO:0007669"/>
    <property type="project" value="UniProtKB-UniRule"/>
</dbReference>
<dbReference type="CDD" id="cd00859">
    <property type="entry name" value="HisRS_anticodon"/>
    <property type="match status" value="1"/>
</dbReference>
<feature type="binding site" evidence="11">
    <location>
        <position position="290"/>
    </location>
    <ligand>
        <name>L-histidine</name>
        <dbReference type="ChEBI" id="CHEBI:57595"/>
    </ligand>
</feature>
<evidence type="ECO:0000256" key="11">
    <source>
        <dbReference type="PIRSR" id="PIRSR001549-1"/>
    </source>
</evidence>
<sequence length="454" mass="50792">MMIKPSIPKGTRDFGPAVVKKRQYIFQTIRETFELFGFQPLETPSMENLSTLTGKYGEEGDKLIFKILDNGDILGRAQQAKDSRELATLLCEKALRYDLTIPFARYVVMNQHELALPFKRYQMQPVWRADKPQKGRYREFYQCDADVVGSNSLLNEVELLLIYDRVFSKLGMQGYEVRVNNRKILSGLAELIGKPELLTDITISIDKLDKIGLQGVQQELLDRGLSQQDVDIVNSFLQIQGNNQEKLQQLQVLLQSSPVAQKGIEELSYVLNSGLANFNSPPIVDVTLARGLNYYTGMIVEAKGPASVKMGSIGGGGRYDDLTGLFGLPGLSGVGISFGVDRIYDVLEELQLFPATAQQSTKILFLNMGEASMPVAFKHVMQLREQGISAELYHEPAKMDKQMKYADKRGIPYVVIIGESELQENNVSAKNLQTGQQDKVAMDDLLGYFYCLVS</sequence>
<evidence type="ECO:0000313" key="13">
    <source>
        <dbReference type="EMBL" id="KAA2240611.1"/>
    </source>
</evidence>
<dbReference type="Gene3D" id="3.40.50.800">
    <property type="entry name" value="Anticodon-binding domain"/>
    <property type="match status" value="1"/>
</dbReference>
<dbReference type="GO" id="GO:0006427">
    <property type="term" value="P:histidyl-tRNA aminoacylation"/>
    <property type="evidence" value="ECO:0007669"/>
    <property type="project" value="UniProtKB-UniRule"/>
</dbReference>
<dbReference type="InterPro" id="IPR041715">
    <property type="entry name" value="HisRS-like_core"/>
</dbReference>
<evidence type="ECO:0000256" key="4">
    <source>
        <dbReference type="ARBA" id="ARBA00022598"/>
    </source>
</evidence>
<dbReference type="SUPFAM" id="SSF52954">
    <property type="entry name" value="Class II aaRS ABD-related"/>
    <property type="match status" value="1"/>
</dbReference>
<dbReference type="InterPro" id="IPR015807">
    <property type="entry name" value="His-tRNA-ligase"/>
</dbReference>
<dbReference type="InterPro" id="IPR036621">
    <property type="entry name" value="Anticodon-bd_dom_sf"/>
</dbReference>
<protein>
    <recommendedName>
        <fullName evidence="10">Histidine--tRNA ligase</fullName>
        <ecNumber evidence="10">6.1.1.21</ecNumber>
    </recommendedName>
    <alternativeName>
        <fullName evidence="10">Histidyl-tRNA synthetase</fullName>
        <shortName evidence="10">HisRS</shortName>
    </alternativeName>
</protein>
<name>A0A5B2VND8_9BACT</name>
<dbReference type="HAMAP" id="MF_00127">
    <property type="entry name" value="His_tRNA_synth"/>
    <property type="match status" value="1"/>
</dbReference>
<dbReference type="InterPro" id="IPR006195">
    <property type="entry name" value="aa-tRNA-synth_II"/>
</dbReference>
<dbReference type="PIRSF" id="PIRSF001549">
    <property type="entry name" value="His-tRNA_synth"/>
    <property type="match status" value="1"/>
</dbReference>
<dbReference type="NCBIfam" id="TIGR00442">
    <property type="entry name" value="hisS"/>
    <property type="match status" value="1"/>
</dbReference>
<dbReference type="InterPro" id="IPR004516">
    <property type="entry name" value="HisRS/HisZ"/>
</dbReference>
<dbReference type="InterPro" id="IPR033656">
    <property type="entry name" value="HisRS_anticodon"/>
</dbReference>
<evidence type="ECO:0000256" key="1">
    <source>
        <dbReference type="ARBA" id="ARBA00008226"/>
    </source>
</evidence>
<dbReference type="PANTHER" id="PTHR11476">
    <property type="entry name" value="HISTIDYL-TRNA SYNTHETASE"/>
    <property type="match status" value="1"/>
</dbReference>
<evidence type="ECO:0000256" key="5">
    <source>
        <dbReference type="ARBA" id="ARBA00022741"/>
    </source>
</evidence>